<feature type="transmembrane region" description="Helical" evidence="1">
    <location>
        <begin position="18"/>
        <end position="38"/>
    </location>
</feature>
<dbReference type="Pfam" id="PF12730">
    <property type="entry name" value="ABC2_membrane_4"/>
    <property type="match status" value="1"/>
</dbReference>
<reference evidence="2" key="1">
    <citation type="submission" date="2014-07" db="EMBL/GenBank/DDBJ databases">
        <title>Gene Cluster Analysis for the Biosynthesis of Bovicin HC5, a Lantibiotic produced by ruminal bacteria Streptococcus bovis HC5.</title>
        <authorList>
            <person name="Azevedo A.C."/>
            <person name="Barbosa A.A.T."/>
            <person name="Mantovani H.C."/>
        </authorList>
    </citation>
    <scope>NUCLEOTIDE SEQUENCE</scope>
    <source>
        <strain evidence="2">HC5</strain>
    </source>
</reference>
<feature type="transmembrane region" description="Helical" evidence="1">
    <location>
        <begin position="159"/>
        <end position="183"/>
    </location>
</feature>
<dbReference type="NCBIfam" id="TIGR03733">
    <property type="entry name" value="lanti_perm_MutG"/>
    <property type="match status" value="1"/>
</dbReference>
<sequence length="243" mass="28033">MIFNYIQSNFIKIKRSSFLVIHSLAAFVFPIVLYLYWSRRGGVRNDIATIYSYFQIIGATIPLMFAIVSVDLKNMEAGVGKYKNLLGYSASHYKPFFYQLLFTWLMYAITLILSGILFLFLTIYFLGTNYDFKIILLTFMFYLIIGFVLCLLHQVLSYAFGMGTVIGFGMAGLVIAALCETSLGDSIWYFIPWTWALRVSDIVFKHLSISIFSIIIMITVSLILWSLHKYIFSRWDIDNISDD</sequence>
<proteinExistence type="predicted"/>
<feature type="transmembrane region" description="Helical" evidence="1">
    <location>
        <begin position="50"/>
        <end position="72"/>
    </location>
</feature>
<protein>
    <submittedName>
        <fullName evidence="2">Lantibiotic ABC transporter permease</fullName>
    </submittedName>
</protein>
<dbReference type="CDD" id="cd21808">
    <property type="entry name" value="ABC-2_lan_permease_MutG"/>
    <property type="match status" value="1"/>
</dbReference>
<feature type="transmembrane region" description="Helical" evidence="1">
    <location>
        <begin position="104"/>
        <end position="126"/>
    </location>
</feature>
<evidence type="ECO:0000313" key="2">
    <source>
        <dbReference type="EMBL" id="BAP19025.1"/>
    </source>
</evidence>
<keyword evidence="1" id="KW-0472">Membrane</keyword>
<dbReference type="InterPro" id="IPR022294">
    <property type="entry name" value="ABC-transptr_permeasesu"/>
</dbReference>
<evidence type="ECO:0000256" key="1">
    <source>
        <dbReference type="SAM" id="Phobius"/>
    </source>
</evidence>
<gene>
    <name evidence="2" type="primary">bvcG</name>
</gene>
<dbReference type="RefSeq" id="WP_051759078.1">
    <property type="nucleotide sequence ID" value="NZ_JPGC01000001.1"/>
</dbReference>
<accession>A0A077JG79</accession>
<keyword evidence="1" id="KW-0812">Transmembrane</keyword>
<dbReference type="AlphaFoldDB" id="A0A077JG79"/>
<keyword evidence="1" id="KW-1133">Transmembrane helix</keyword>
<name>A0A077JG79_STREI</name>
<dbReference type="EMBL" id="AB979178">
    <property type="protein sequence ID" value="BAP19025.1"/>
    <property type="molecule type" value="Genomic_DNA"/>
</dbReference>
<feature type="transmembrane region" description="Helical" evidence="1">
    <location>
        <begin position="203"/>
        <end position="225"/>
    </location>
</feature>
<organism evidence="2">
    <name type="scientific">Streptococcus equinus</name>
    <name type="common">Streptococcus bovis</name>
    <dbReference type="NCBI Taxonomy" id="1335"/>
    <lineage>
        <taxon>Bacteria</taxon>
        <taxon>Bacillati</taxon>
        <taxon>Bacillota</taxon>
        <taxon>Bacilli</taxon>
        <taxon>Lactobacillales</taxon>
        <taxon>Streptococcaceae</taxon>
        <taxon>Streptococcus</taxon>
    </lineage>
</organism>
<feature type="transmembrane region" description="Helical" evidence="1">
    <location>
        <begin position="132"/>
        <end position="152"/>
    </location>
</feature>